<name>A0AAD0V9L3_PSEAV</name>
<keyword evidence="1" id="KW-0812">Transmembrane</keyword>
<protein>
    <submittedName>
        <fullName evidence="2">Uncharacterized protein</fullName>
    </submittedName>
</protein>
<sequence length="149" mass="17338">MPGKIPFAGRFGLCLSSLWADLWLQLLVGRVARKSLEKNLRSRAVEDMKIWAYFLGYIACLIGFAFVAVWGCVYWILGFVEHWEKRQHLRAAIAFVIPPAGLFNGVMFLLKRNTCCECLTNFEYLMAVFECFKLEFTGERKKNRFDTYE</sequence>
<gene>
    <name evidence="2" type="ORF">PLA107_032185</name>
</gene>
<evidence type="ECO:0000256" key="1">
    <source>
        <dbReference type="SAM" id="Phobius"/>
    </source>
</evidence>
<dbReference type="Proteomes" id="UP000006426">
    <property type="component" value="Plasmid pmppla107"/>
</dbReference>
<keyword evidence="1" id="KW-1133">Transmembrane helix</keyword>
<evidence type="ECO:0000313" key="2">
    <source>
        <dbReference type="EMBL" id="AXH59886.1"/>
    </source>
</evidence>
<evidence type="ECO:0000313" key="3">
    <source>
        <dbReference type="Proteomes" id="UP000006426"/>
    </source>
</evidence>
<proteinExistence type="predicted"/>
<feature type="transmembrane region" description="Helical" evidence="1">
    <location>
        <begin position="50"/>
        <end position="77"/>
    </location>
</feature>
<dbReference type="EMBL" id="CP031226">
    <property type="protein sequence ID" value="AXH59886.1"/>
    <property type="molecule type" value="Genomic_DNA"/>
</dbReference>
<keyword evidence="2" id="KW-0614">Plasmid</keyword>
<reference evidence="2 3" key="1">
    <citation type="journal article" date="2011" name="PLoS Pathog.">
        <title>Dynamic evolution of pathogenicity revealed by sequencing and comparative genomics of 19 Pseudomonas syringae isolates.</title>
        <authorList>
            <person name="Baltrus D.A."/>
            <person name="Nishimura M.T."/>
            <person name="Romanchuk A."/>
            <person name="Chang J.H."/>
            <person name="Mukhtar M.S."/>
            <person name="Cherkis K."/>
            <person name="Roach J."/>
            <person name="Grant S.R."/>
            <person name="Jones C.D."/>
            <person name="Dangl J.L."/>
        </authorList>
    </citation>
    <scope>NUCLEOTIDE SEQUENCE [LARGE SCALE GENOMIC DNA]</scope>
    <source>
        <strain evidence="2 3">M301315</strain>
    </source>
</reference>
<keyword evidence="1" id="KW-0472">Membrane</keyword>
<organism evidence="2 3">
    <name type="scientific">Pseudomonas amygdali pv. lachrymans str. M301315</name>
    <dbReference type="NCBI Taxonomy" id="629260"/>
    <lineage>
        <taxon>Bacteria</taxon>
        <taxon>Pseudomonadati</taxon>
        <taxon>Pseudomonadota</taxon>
        <taxon>Gammaproteobacteria</taxon>
        <taxon>Pseudomonadales</taxon>
        <taxon>Pseudomonadaceae</taxon>
        <taxon>Pseudomonas</taxon>
        <taxon>Pseudomonas amygdali</taxon>
    </lineage>
</organism>
<accession>A0AAD0V9L3</accession>
<dbReference type="AlphaFoldDB" id="A0AAD0V9L3"/>
<geneLocation type="plasmid" evidence="3">
    <name>pmppla107</name>
</geneLocation>
<feature type="transmembrane region" description="Helical" evidence="1">
    <location>
        <begin position="89"/>
        <end position="110"/>
    </location>
</feature>